<dbReference type="SUPFAM" id="SSF51126">
    <property type="entry name" value="Pectin lyase-like"/>
    <property type="match status" value="1"/>
</dbReference>
<evidence type="ECO:0000313" key="7">
    <source>
        <dbReference type="Proteomes" id="UP000622890"/>
    </source>
</evidence>
<evidence type="ECO:0000259" key="5">
    <source>
        <dbReference type="SMART" id="SM00912"/>
    </source>
</evidence>
<dbReference type="SMART" id="SM00912">
    <property type="entry name" value="Haemagg_act"/>
    <property type="match status" value="1"/>
</dbReference>
<evidence type="ECO:0000256" key="4">
    <source>
        <dbReference type="SAM" id="MobiDB-lite"/>
    </source>
</evidence>
<dbReference type="Pfam" id="PF18657">
    <property type="entry name" value="YDG"/>
    <property type="match status" value="9"/>
</dbReference>
<name>A0A934SWI3_9BURK</name>
<keyword evidence="3" id="KW-0732">Signal</keyword>
<dbReference type="PANTHER" id="PTHR12338">
    <property type="entry name" value="AUTOTRANSPORTER"/>
    <property type="match status" value="1"/>
</dbReference>
<feature type="domain" description="Filamentous haemagglutinin FhaB/tRNA nuclease CdiA-like TPS" evidence="5">
    <location>
        <begin position="55"/>
        <end position="167"/>
    </location>
</feature>
<dbReference type="InterPro" id="IPR041248">
    <property type="entry name" value="YDG"/>
</dbReference>
<gene>
    <name evidence="6" type="ORF">JJB74_26075</name>
</gene>
<evidence type="ECO:0000313" key="6">
    <source>
        <dbReference type="EMBL" id="MBK4738106.1"/>
    </source>
</evidence>
<feature type="region of interest" description="Disordered" evidence="4">
    <location>
        <begin position="1639"/>
        <end position="1670"/>
    </location>
</feature>
<keyword evidence="2" id="KW-0964">Secreted</keyword>
<accession>A0A934SWI3</accession>
<dbReference type="PANTHER" id="PTHR12338:SF8">
    <property type="entry name" value="HEME_HEMOPEXIN-BINDING PROTEIN"/>
    <property type="match status" value="1"/>
</dbReference>
<dbReference type="Pfam" id="PF05860">
    <property type="entry name" value="TPS"/>
    <property type="match status" value="1"/>
</dbReference>
<comment type="caution">
    <text evidence="6">The sequence shown here is derived from an EMBL/GenBank/DDBJ whole genome shotgun (WGS) entry which is preliminary data.</text>
</comment>
<evidence type="ECO:0000256" key="2">
    <source>
        <dbReference type="ARBA" id="ARBA00022525"/>
    </source>
</evidence>
<dbReference type="EMBL" id="JAEPBG010000017">
    <property type="protein sequence ID" value="MBK4738106.1"/>
    <property type="molecule type" value="Genomic_DNA"/>
</dbReference>
<dbReference type="RefSeq" id="WP_200597038.1">
    <property type="nucleotide sequence ID" value="NZ_JAEPBG010000017.1"/>
</dbReference>
<dbReference type="InterPro" id="IPR008638">
    <property type="entry name" value="FhaB/CdiA-like_TPS"/>
</dbReference>
<evidence type="ECO:0000256" key="1">
    <source>
        <dbReference type="ARBA" id="ARBA00004613"/>
    </source>
</evidence>
<evidence type="ECO:0000256" key="3">
    <source>
        <dbReference type="ARBA" id="ARBA00022729"/>
    </source>
</evidence>
<dbReference type="GO" id="GO:0005576">
    <property type="term" value="C:extracellular region"/>
    <property type="evidence" value="ECO:0007669"/>
    <property type="project" value="UniProtKB-SubCell"/>
</dbReference>
<dbReference type="Pfam" id="PF13018">
    <property type="entry name" value="ESPR"/>
    <property type="match status" value="1"/>
</dbReference>
<dbReference type="InterPro" id="IPR050909">
    <property type="entry name" value="Bact_Autotransporter_VF"/>
</dbReference>
<organism evidence="6 7">
    <name type="scientific">Noviherbaspirillum pedocola</name>
    <dbReference type="NCBI Taxonomy" id="2801341"/>
    <lineage>
        <taxon>Bacteria</taxon>
        <taxon>Pseudomonadati</taxon>
        <taxon>Pseudomonadota</taxon>
        <taxon>Betaproteobacteria</taxon>
        <taxon>Burkholderiales</taxon>
        <taxon>Oxalobacteraceae</taxon>
        <taxon>Noviherbaspirillum</taxon>
    </lineage>
</organism>
<dbReference type="Proteomes" id="UP000622890">
    <property type="component" value="Unassembled WGS sequence"/>
</dbReference>
<dbReference type="InterPro" id="IPR024973">
    <property type="entry name" value="ESPR"/>
</dbReference>
<dbReference type="InterPro" id="IPR011050">
    <property type="entry name" value="Pectin_lyase_fold/virulence"/>
</dbReference>
<comment type="subcellular location">
    <subcellularLocation>
        <location evidence="1">Secreted</location>
    </subcellularLocation>
</comment>
<dbReference type="NCBIfam" id="TIGR01901">
    <property type="entry name" value="adhes_NPXG"/>
    <property type="match status" value="1"/>
</dbReference>
<proteinExistence type="predicted"/>
<protein>
    <submittedName>
        <fullName evidence="6">Filamentous hemagglutinin N-terminal domain-containing protein</fullName>
    </submittedName>
</protein>
<reference evidence="6" key="1">
    <citation type="submission" date="2021-01" db="EMBL/GenBank/DDBJ databases">
        <title>Genome sequence of strain Noviherbaspirillum sp. DKR-6.</title>
        <authorList>
            <person name="Chaudhary D.K."/>
        </authorList>
    </citation>
    <scope>NUCLEOTIDE SEQUENCE</scope>
    <source>
        <strain evidence="6">DKR-6</strain>
    </source>
</reference>
<feature type="compositionally biased region" description="Polar residues" evidence="4">
    <location>
        <begin position="1650"/>
        <end position="1670"/>
    </location>
</feature>
<keyword evidence="7" id="KW-1185">Reference proteome</keyword>
<dbReference type="InterPro" id="IPR012334">
    <property type="entry name" value="Pectin_lyas_fold"/>
</dbReference>
<sequence length="1709" mass="166571">MNRIYCVVWNAAKGTWQAASEFGGRRVKALSCRAARRKNMAALSLMLAGSGALAAGALPTGGNVVAGQANIAQAGSGMTITQSSSRAAIEWQGFSIGQGNTVNFVQPSRDAVTLNRVLGPDASTIQGALQANGQVFLVNPNGILFSPSAQVNVGGLVASTLQISNEDFLAGRYQFSGNSSNAVVNQGNLQAASGGNIALIAAKVSNTGTIAADAGNALLGAGSQVLLDFGGPVKLQVQAGALDALIENGGAIRADGGTVYLSAKAAGELAGTVINNTGIVQARTLATGEQGQIVLLGDMERGSIHVGGTLDASAPRGGNGGAIETSAATVNIDPAAVVTTLAPNGVTGQWLIDPYNVTIAASGGNITGAALATQLNTTNVTIDTSSNAYSSVSGVGDITVSDAIAKTGAVDTTLTLRADHNIVVNSPISSTNSRLGITLLAGMASAATSGGVNVNANLTSNGGDIVIGGGGTSNAPSSYANANGIGYALNLSNTSAAVIIGTSRTISSDSATLGGGNITINGKSTATASGGLYVANTAGVYIMTGGTINVGSGRLYLNGESDGSDHVFGLAFQGGSNNDPISSIIASSRSSLLISGTNYSGNVDNATTQQGAIGLSSNGGASTIRFRAPSVADWLIKLNGAAQNITYSTSALNTNSLYGGTMTVPAANGSYNKAVFETNDAAWHVSYVLATGGSKTYDGTTAATNLSYTTTGNDASFTLGSLTAGSYNFLTPSKNAGTYSPLLADPANGVAYTSGGVRYALGYFSTGNYTITPKTLTPIAADKVYDGNTNAAVTASGILGGDNVTLSGTGSFASKNVGQYSVSISGISLAGADKNNYTLSGTSASATANITARTVTVSASKTYDGSTSMAGAVTLGNLVAGEDLTYTGAVANSANVGGAQYVSGITLADGATGAASNYKLPSLTAASSGNTASITPKALTVTGMTAQDKIYDGSANATLSGGTLSGLVNGETLSIAGESGSFADKNVGTGKAVTVTGVTLANGTGSASNYTVTNPTDVTASITPKALTVTGMNAQTKTYDGTTAATLSGGALSGLVNGETLGFSGQTGSFADANAGTGKAVTVTGVTLANGSGLASNYTVANPTNVTGSITPKALTVTGMTAQDKVYDGSTAATLSGGTLSGLVNGETLSFSGQTGSFANRNAGANKAVTVTGVTLGNGTGLASNYTIANPTDVTGSITPKALTISGITAADKIYDGTTTATLGSAGLLMSGLLGSDQVGVSATGAFANSNAGNGKTVNINGVLTGADAANYALTGQSTTTASITPKALTVTGMTAQNRTYDGTSAASLSGGTLVGLVNGETLGFSGQTGSFADKNAGANKAVTVTGIALGNGTGLASNYTVANPTGLSATIAPKSLTVSGITAADKTYDGTTGATVSTAGAQLAGLVAGDAVNVTASGSFADRNAGNGKTVSLSSAYSGTDVGNYSITSQASTTASILAKALAVSGTVAADKSFDGTTTATLVTAGKLDGALAGDDIALDAAHAQASFAQAAPASGIAVNVTGLALQGANAGNYRIDGNAVTSASILAAAPTPVAPTPAIPAPAIPLQVVASATPAQLPIAAAANASQLVAPVRPTPAPSVGALNYLAVPDTPAAANAAPAAASVPAANAASTVNTVNGVNSGAEGPTSPAQNSDAPAVASNRQSATQGLSAGRDVKFLNVFVVSGGIRMPATTAPAATSAATESISN</sequence>
<dbReference type="Gene3D" id="2.160.20.10">
    <property type="entry name" value="Single-stranded right-handed beta-helix, Pectin lyase-like"/>
    <property type="match status" value="1"/>
</dbReference>